<evidence type="ECO:0000259" key="4">
    <source>
        <dbReference type="PROSITE" id="PS01124"/>
    </source>
</evidence>
<keyword evidence="6" id="KW-1185">Reference proteome</keyword>
<proteinExistence type="predicted"/>
<dbReference type="SUPFAM" id="SSF46689">
    <property type="entry name" value="Homeodomain-like"/>
    <property type="match status" value="2"/>
</dbReference>
<feature type="domain" description="HTH araC/xylS-type" evidence="4">
    <location>
        <begin position="144"/>
        <end position="242"/>
    </location>
</feature>
<dbReference type="GO" id="GO:0003700">
    <property type="term" value="F:DNA-binding transcription factor activity"/>
    <property type="evidence" value="ECO:0007669"/>
    <property type="project" value="InterPro"/>
</dbReference>
<dbReference type="GO" id="GO:0043565">
    <property type="term" value="F:sequence-specific DNA binding"/>
    <property type="evidence" value="ECO:0007669"/>
    <property type="project" value="InterPro"/>
</dbReference>
<dbReference type="OrthoDB" id="182534at2"/>
<evidence type="ECO:0000256" key="3">
    <source>
        <dbReference type="ARBA" id="ARBA00023163"/>
    </source>
</evidence>
<dbReference type="Gene3D" id="1.10.10.60">
    <property type="entry name" value="Homeodomain-like"/>
    <property type="match status" value="2"/>
</dbReference>
<accession>A0A4R3NGC3</accession>
<organism evidence="5 6">
    <name type="scientific">Melghiribacillus thermohalophilus</name>
    <dbReference type="NCBI Taxonomy" id="1324956"/>
    <lineage>
        <taxon>Bacteria</taxon>
        <taxon>Bacillati</taxon>
        <taxon>Bacillota</taxon>
        <taxon>Bacilli</taxon>
        <taxon>Bacillales</taxon>
        <taxon>Bacillaceae</taxon>
        <taxon>Melghiribacillus</taxon>
    </lineage>
</organism>
<gene>
    <name evidence="5" type="ORF">EDD68_10224</name>
</gene>
<dbReference type="AlphaFoldDB" id="A0A4R3NGC3"/>
<sequence length="248" mass="29155">MKSKIKPSMKEKFQQNRMKNLESEYFHPSFLMEQRLLDAIQNGNRTKSLNILGSINRDQRPKLADQPLRSLKNSLICSCTLFTRAIIQGGVQPEKAFTLSDTYILEIERMDDYQELEQLEYSMLDHFIQVLKDEEKLPYSKTVNRAITYIHDHILQDLKLGVIAKQSFVSSSYLSHLFRKEVGVSIVQYINQKRIEESKYFLLHTTSSISEISSLFRFCNQSYYTSLFKKYTGITPKEFREKHINNKQ</sequence>
<evidence type="ECO:0000313" key="6">
    <source>
        <dbReference type="Proteomes" id="UP000294650"/>
    </source>
</evidence>
<evidence type="ECO:0000256" key="1">
    <source>
        <dbReference type="ARBA" id="ARBA00023015"/>
    </source>
</evidence>
<keyword evidence="1" id="KW-0805">Transcription regulation</keyword>
<keyword evidence="2 5" id="KW-0238">DNA-binding</keyword>
<dbReference type="EMBL" id="SMAN01000002">
    <property type="protein sequence ID" value="TCT26323.1"/>
    <property type="molecule type" value="Genomic_DNA"/>
</dbReference>
<reference evidence="5 6" key="1">
    <citation type="submission" date="2019-03" db="EMBL/GenBank/DDBJ databases">
        <title>Genomic Encyclopedia of Type Strains, Phase IV (KMG-IV): sequencing the most valuable type-strain genomes for metagenomic binning, comparative biology and taxonomic classification.</title>
        <authorList>
            <person name="Goeker M."/>
        </authorList>
    </citation>
    <scope>NUCLEOTIDE SEQUENCE [LARGE SCALE GENOMIC DNA]</scope>
    <source>
        <strain evidence="5 6">DSM 25894</strain>
    </source>
</reference>
<keyword evidence="3" id="KW-0804">Transcription</keyword>
<dbReference type="Proteomes" id="UP000294650">
    <property type="component" value="Unassembled WGS sequence"/>
</dbReference>
<dbReference type="InterPro" id="IPR009057">
    <property type="entry name" value="Homeodomain-like_sf"/>
</dbReference>
<name>A0A4R3NGC3_9BACI</name>
<comment type="caution">
    <text evidence="5">The sequence shown here is derived from an EMBL/GenBank/DDBJ whole genome shotgun (WGS) entry which is preliminary data.</text>
</comment>
<dbReference type="PROSITE" id="PS01124">
    <property type="entry name" value="HTH_ARAC_FAMILY_2"/>
    <property type="match status" value="1"/>
</dbReference>
<dbReference type="InterPro" id="IPR018062">
    <property type="entry name" value="HTH_AraC-typ_CS"/>
</dbReference>
<evidence type="ECO:0000313" key="5">
    <source>
        <dbReference type="EMBL" id="TCT26323.1"/>
    </source>
</evidence>
<protein>
    <submittedName>
        <fullName evidence="5">AraC-like DNA-binding protein</fullName>
    </submittedName>
</protein>
<dbReference type="PANTHER" id="PTHR43280:SF28">
    <property type="entry name" value="HTH-TYPE TRANSCRIPTIONAL ACTIVATOR RHAS"/>
    <property type="match status" value="1"/>
</dbReference>
<dbReference type="Pfam" id="PF12833">
    <property type="entry name" value="HTH_18"/>
    <property type="match status" value="1"/>
</dbReference>
<dbReference type="InterPro" id="IPR018060">
    <property type="entry name" value="HTH_AraC"/>
</dbReference>
<dbReference type="PROSITE" id="PS00041">
    <property type="entry name" value="HTH_ARAC_FAMILY_1"/>
    <property type="match status" value="1"/>
</dbReference>
<dbReference type="PANTHER" id="PTHR43280">
    <property type="entry name" value="ARAC-FAMILY TRANSCRIPTIONAL REGULATOR"/>
    <property type="match status" value="1"/>
</dbReference>
<evidence type="ECO:0000256" key="2">
    <source>
        <dbReference type="ARBA" id="ARBA00023125"/>
    </source>
</evidence>
<dbReference type="SMART" id="SM00342">
    <property type="entry name" value="HTH_ARAC"/>
    <property type="match status" value="1"/>
</dbReference>